<sequence>MMPHGDQAKGNDTLLANGRSLVERFNAVLKRCLRRQRSEQPRQGHRYILFVYREVPQELTRFAPFELFYKGTIRGPMHILREL</sequence>
<gene>
    <name evidence="1" type="ORF">PoB_000562700</name>
</gene>
<comment type="caution">
    <text evidence="1">The sequence shown here is derived from an EMBL/GenBank/DDBJ whole genome shotgun (WGS) entry which is preliminary data.</text>
</comment>
<proteinExistence type="predicted"/>
<name>A0AAV3Y9J2_9GAST</name>
<dbReference type="GO" id="GO:0003676">
    <property type="term" value="F:nucleic acid binding"/>
    <property type="evidence" value="ECO:0007669"/>
    <property type="project" value="InterPro"/>
</dbReference>
<dbReference type="EMBL" id="BLXT01000641">
    <property type="protein sequence ID" value="GFN79121.1"/>
    <property type="molecule type" value="Genomic_DNA"/>
</dbReference>
<keyword evidence="2" id="KW-1185">Reference proteome</keyword>
<evidence type="ECO:0000313" key="2">
    <source>
        <dbReference type="Proteomes" id="UP000735302"/>
    </source>
</evidence>
<dbReference type="AlphaFoldDB" id="A0AAV3Y9J2"/>
<organism evidence="1 2">
    <name type="scientific">Plakobranchus ocellatus</name>
    <dbReference type="NCBI Taxonomy" id="259542"/>
    <lineage>
        <taxon>Eukaryota</taxon>
        <taxon>Metazoa</taxon>
        <taxon>Spiralia</taxon>
        <taxon>Lophotrochozoa</taxon>
        <taxon>Mollusca</taxon>
        <taxon>Gastropoda</taxon>
        <taxon>Heterobranchia</taxon>
        <taxon>Euthyneura</taxon>
        <taxon>Panpulmonata</taxon>
        <taxon>Sacoglossa</taxon>
        <taxon>Placobranchoidea</taxon>
        <taxon>Plakobranchidae</taxon>
        <taxon>Plakobranchus</taxon>
    </lineage>
</organism>
<dbReference type="InterPro" id="IPR036397">
    <property type="entry name" value="RNaseH_sf"/>
</dbReference>
<accession>A0AAV3Y9J2</accession>
<dbReference type="Proteomes" id="UP000735302">
    <property type="component" value="Unassembled WGS sequence"/>
</dbReference>
<dbReference type="Gene3D" id="3.30.420.10">
    <property type="entry name" value="Ribonuclease H-like superfamily/Ribonuclease H"/>
    <property type="match status" value="1"/>
</dbReference>
<protein>
    <submittedName>
        <fullName evidence="1">Zinc finger protein</fullName>
    </submittedName>
</protein>
<reference evidence="1 2" key="1">
    <citation type="journal article" date="2021" name="Elife">
        <title>Chloroplast acquisition without the gene transfer in kleptoplastic sea slugs, Plakobranchus ocellatus.</title>
        <authorList>
            <person name="Maeda T."/>
            <person name="Takahashi S."/>
            <person name="Yoshida T."/>
            <person name="Shimamura S."/>
            <person name="Takaki Y."/>
            <person name="Nagai Y."/>
            <person name="Toyoda A."/>
            <person name="Suzuki Y."/>
            <person name="Arimoto A."/>
            <person name="Ishii H."/>
            <person name="Satoh N."/>
            <person name="Nishiyama T."/>
            <person name="Hasebe M."/>
            <person name="Maruyama T."/>
            <person name="Minagawa J."/>
            <person name="Obokata J."/>
            <person name="Shigenobu S."/>
        </authorList>
    </citation>
    <scope>NUCLEOTIDE SEQUENCE [LARGE SCALE GENOMIC DNA]</scope>
</reference>
<evidence type="ECO:0000313" key="1">
    <source>
        <dbReference type="EMBL" id="GFN79121.1"/>
    </source>
</evidence>